<dbReference type="InterPro" id="IPR019251">
    <property type="entry name" value="DUF2231_TM"/>
</dbReference>
<comment type="caution">
    <text evidence="3">The sequence shown here is derived from an EMBL/GenBank/DDBJ whole genome shotgun (WGS) entry which is preliminary data.</text>
</comment>
<feature type="compositionally biased region" description="Low complexity" evidence="1">
    <location>
        <begin position="168"/>
        <end position="189"/>
    </location>
</feature>
<evidence type="ECO:0000259" key="2">
    <source>
        <dbReference type="Pfam" id="PF09990"/>
    </source>
</evidence>
<dbReference type="Pfam" id="PF09990">
    <property type="entry name" value="DUF2231"/>
    <property type="match status" value="1"/>
</dbReference>
<sequence length="221" mass="22847">MTTDSHTRPRTPLAEPVHAIEQAGALDPLVDVGNRVSGLVVSDDAVRKLLQGAWLGHALHPLLVEVPIGTWMSASLLDVAGDDSSRDDAQLLTGVGLLAAVPAALSGWAEYAETDTRSRRVAVVHAGANALGIGLQVASFVARRGGHHRLGAALGLGALSAVGAGASSAVTSPRPARSARTTPRSVPRSPRSRAEGRARAGAPGRASLRARRRRRWSASGL</sequence>
<feature type="domain" description="DUF2231" evidence="2">
    <location>
        <begin position="56"/>
        <end position="162"/>
    </location>
</feature>
<reference evidence="4" key="1">
    <citation type="journal article" date="2019" name="Int. J. Syst. Evol. Microbiol.">
        <title>The Global Catalogue of Microorganisms (GCM) 10K type strain sequencing project: providing services to taxonomists for standard genome sequencing and annotation.</title>
        <authorList>
            <consortium name="The Broad Institute Genomics Platform"/>
            <consortium name="The Broad Institute Genome Sequencing Center for Infectious Disease"/>
            <person name="Wu L."/>
            <person name="Ma J."/>
        </authorList>
    </citation>
    <scope>NUCLEOTIDE SEQUENCE [LARGE SCALE GENOMIC DNA]</scope>
    <source>
        <strain evidence="4">NBRC 105830</strain>
    </source>
</reference>
<proteinExistence type="predicted"/>
<evidence type="ECO:0000256" key="1">
    <source>
        <dbReference type="SAM" id="MobiDB-lite"/>
    </source>
</evidence>
<evidence type="ECO:0000313" key="3">
    <source>
        <dbReference type="EMBL" id="GMA18875.1"/>
    </source>
</evidence>
<accession>A0ABQ6HL81</accession>
<feature type="compositionally biased region" description="Basic residues" evidence="1">
    <location>
        <begin position="208"/>
        <end position="221"/>
    </location>
</feature>
<keyword evidence="4" id="KW-1185">Reference proteome</keyword>
<protein>
    <recommendedName>
        <fullName evidence="2">DUF2231 domain-containing protein</fullName>
    </recommendedName>
</protein>
<organism evidence="3 4">
    <name type="scientific">Arsenicicoccus piscis</name>
    <dbReference type="NCBI Taxonomy" id="673954"/>
    <lineage>
        <taxon>Bacteria</taxon>
        <taxon>Bacillati</taxon>
        <taxon>Actinomycetota</taxon>
        <taxon>Actinomycetes</taxon>
        <taxon>Micrococcales</taxon>
        <taxon>Intrasporangiaceae</taxon>
        <taxon>Arsenicicoccus</taxon>
    </lineage>
</organism>
<feature type="region of interest" description="Disordered" evidence="1">
    <location>
        <begin position="168"/>
        <end position="221"/>
    </location>
</feature>
<dbReference type="Proteomes" id="UP001157109">
    <property type="component" value="Unassembled WGS sequence"/>
</dbReference>
<name>A0ABQ6HL81_9MICO</name>
<dbReference type="EMBL" id="BSUJ01000001">
    <property type="protein sequence ID" value="GMA18875.1"/>
    <property type="molecule type" value="Genomic_DNA"/>
</dbReference>
<evidence type="ECO:0000313" key="4">
    <source>
        <dbReference type="Proteomes" id="UP001157109"/>
    </source>
</evidence>
<gene>
    <name evidence="3" type="ORF">GCM10025862_08960</name>
</gene>
<dbReference type="RefSeq" id="WP_284283854.1">
    <property type="nucleotide sequence ID" value="NZ_BSUJ01000001.1"/>
</dbReference>